<dbReference type="Proteomes" id="UP001524547">
    <property type="component" value="Unassembled WGS sequence"/>
</dbReference>
<accession>A0ABT1VTR4</accession>
<dbReference type="Gene3D" id="2.60.120.460">
    <property type="entry name" value="YjbQ-like"/>
    <property type="match status" value="1"/>
</dbReference>
<dbReference type="PIRSF" id="PIRSF004681">
    <property type="entry name" value="UCP004681"/>
    <property type="match status" value="1"/>
</dbReference>
<name>A0ABT1VTR4_9PROT</name>
<keyword evidence="3" id="KW-1185">Reference proteome</keyword>
<gene>
    <name evidence="2" type="ORF">NFI88_02565</name>
</gene>
<sequence>MRQALHTLSINTRRKGLLPISRPVLDWVGAQGIETGLLTIWCRHTSASLLVQENADPDVQTDIESWFDRVAPEGPHYVHDIEGPDDMPAHLRSILSGVQLTIPVSGGRPVLGTWQGIYLFEHRARPHRREVVLHLLGE</sequence>
<dbReference type="InterPro" id="IPR035917">
    <property type="entry name" value="YjbQ-like_sf"/>
</dbReference>
<protein>
    <submittedName>
        <fullName evidence="2">Secondary thiamine-phosphate synthase enzyme YjbQ</fullName>
    </submittedName>
</protein>
<comment type="caution">
    <text evidence="2">The sequence shown here is derived from an EMBL/GenBank/DDBJ whole genome shotgun (WGS) entry which is preliminary data.</text>
</comment>
<dbReference type="PANTHER" id="PTHR30615:SF8">
    <property type="entry name" value="UPF0047 PROTEIN C4A8.02C"/>
    <property type="match status" value="1"/>
</dbReference>
<dbReference type="NCBIfam" id="TIGR00149">
    <property type="entry name" value="TIGR00149_YjbQ"/>
    <property type="match status" value="1"/>
</dbReference>
<evidence type="ECO:0000313" key="2">
    <source>
        <dbReference type="EMBL" id="MCQ8239723.1"/>
    </source>
</evidence>
<proteinExistence type="inferred from homology"/>
<dbReference type="SUPFAM" id="SSF111038">
    <property type="entry name" value="YjbQ-like"/>
    <property type="match status" value="1"/>
</dbReference>
<evidence type="ECO:0000256" key="1">
    <source>
        <dbReference type="ARBA" id="ARBA00005534"/>
    </source>
</evidence>
<evidence type="ECO:0000313" key="3">
    <source>
        <dbReference type="Proteomes" id="UP001524547"/>
    </source>
</evidence>
<dbReference type="RefSeq" id="WP_422918474.1">
    <property type="nucleotide sequence ID" value="NZ_JAMZEJ010000002.1"/>
</dbReference>
<organism evidence="2 3">
    <name type="scientific">Rhizosaccharibacter radicis</name>
    <dbReference type="NCBI Taxonomy" id="2782605"/>
    <lineage>
        <taxon>Bacteria</taxon>
        <taxon>Pseudomonadati</taxon>
        <taxon>Pseudomonadota</taxon>
        <taxon>Alphaproteobacteria</taxon>
        <taxon>Acetobacterales</taxon>
        <taxon>Acetobacteraceae</taxon>
        <taxon>Rhizosaccharibacter</taxon>
    </lineage>
</organism>
<comment type="similarity">
    <text evidence="1">Belongs to the UPF0047 family.</text>
</comment>
<dbReference type="InterPro" id="IPR001602">
    <property type="entry name" value="UPF0047_YjbQ-like"/>
</dbReference>
<reference evidence="2 3" key="1">
    <citation type="submission" date="2022-06" db="EMBL/GenBank/DDBJ databases">
        <title>Rhizosaccharibacter gen. nov. sp. nov. KSS12, endophytic bacteria isolated from sugarcane.</title>
        <authorList>
            <person name="Pitiwittayakul N."/>
        </authorList>
    </citation>
    <scope>NUCLEOTIDE SEQUENCE [LARGE SCALE GENOMIC DNA]</scope>
    <source>
        <strain evidence="2 3">KSS12</strain>
    </source>
</reference>
<dbReference type="Pfam" id="PF01894">
    <property type="entry name" value="YjbQ"/>
    <property type="match status" value="1"/>
</dbReference>
<dbReference type="EMBL" id="JAMZEJ010000002">
    <property type="protein sequence ID" value="MCQ8239723.1"/>
    <property type="molecule type" value="Genomic_DNA"/>
</dbReference>
<dbReference type="PANTHER" id="PTHR30615">
    <property type="entry name" value="UNCHARACTERIZED PROTEIN YJBQ-RELATED"/>
    <property type="match status" value="1"/>
</dbReference>